<dbReference type="EMBL" id="BAABJO010000015">
    <property type="protein sequence ID" value="GAA5126669.1"/>
    <property type="molecule type" value="Genomic_DNA"/>
</dbReference>
<evidence type="ECO:0000313" key="4">
    <source>
        <dbReference type="Proteomes" id="UP001500804"/>
    </source>
</evidence>
<feature type="domain" description="Ketoreductase" evidence="2">
    <location>
        <begin position="8"/>
        <end position="195"/>
    </location>
</feature>
<dbReference type="InterPro" id="IPR036291">
    <property type="entry name" value="NAD(P)-bd_dom_sf"/>
</dbReference>
<dbReference type="Gene3D" id="3.40.50.720">
    <property type="entry name" value="NAD(P)-binding Rossmann-like Domain"/>
    <property type="match status" value="1"/>
</dbReference>
<dbReference type="SMART" id="SM00822">
    <property type="entry name" value="PKS_KR"/>
    <property type="match status" value="1"/>
</dbReference>
<gene>
    <name evidence="3" type="ORF">GCM10023320_42880</name>
</gene>
<dbReference type="RefSeq" id="WP_345607017.1">
    <property type="nucleotide sequence ID" value="NZ_BAABJO010000015.1"/>
</dbReference>
<dbReference type="InterPro" id="IPR050259">
    <property type="entry name" value="SDR"/>
</dbReference>
<proteinExistence type="inferred from homology"/>
<dbReference type="Proteomes" id="UP001500804">
    <property type="component" value="Unassembled WGS sequence"/>
</dbReference>
<dbReference type="PANTHER" id="PTHR42879:SF2">
    <property type="entry name" value="3-OXOACYL-[ACYL-CARRIER-PROTEIN] REDUCTASE FABG"/>
    <property type="match status" value="1"/>
</dbReference>
<dbReference type="InterPro" id="IPR057326">
    <property type="entry name" value="KR_dom"/>
</dbReference>
<comment type="similarity">
    <text evidence="1">Belongs to the short-chain dehydrogenases/reductases (SDR) family.</text>
</comment>
<accession>A0ABP9NP00</accession>
<dbReference type="PANTHER" id="PTHR42879">
    <property type="entry name" value="3-OXOACYL-(ACYL-CARRIER-PROTEIN) REDUCTASE"/>
    <property type="match status" value="1"/>
</dbReference>
<evidence type="ECO:0000256" key="1">
    <source>
        <dbReference type="ARBA" id="ARBA00006484"/>
    </source>
</evidence>
<keyword evidence="4" id="KW-1185">Reference proteome</keyword>
<comment type="caution">
    <text evidence="3">The sequence shown here is derived from an EMBL/GenBank/DDBJ whole genome shotgun (WGS) entry which is preliminary data.</text>
</comment>
<evidence type="ECO:0000313" key="3">
    <source>
        <dbReference type="EMBL" id="GAA5126669.1"/>
    </source>
</evidence>
<dbReference type="SUPFAM" id="SSF51735">
    <property type="entry name" value="NAD(P)-binding Rossmann-fold domains"/>
    <property type="match status" value="1"/>
</dbReference>
<dbReference type="PRINTS" id="PR00080">
    <property type="entry name" value="SDRFAMILY"/>
</dbReference>
<dbReference type="InterPro" id="IPR002347">
    <property type="entry name" value="SDR_fam"/>
</dbReference>
<organism evidence="3 4">
    <name type="scientific">Pseudonocardia adelaidensis</name>
    <dbReference type="NCBI Taxonomy" id="648754"/>
    <lineage>
        <taxon>Bacteria</taxon>
        <taxon>Bacillati</taxon>
        <taxon>Actinomycetota</taxon>
        <taxon>Actinomycetes</taxon>
        <taxon>Pseudonocardiales</taxon>
        <taxon>Pseudonocardiaceae</taxon>
        <taxon>Pseudonocardia</taxon>
    </lineage>
</organism>
<sequence length="249" mass="25257">MDLTLTGRTALVTGGTRGLGAATVRALAARGASVAFSYVRSSAAAESLSREIRAGGGAAAGFQADQADAAAAAGLARRVLDRFGALDILVANASIDAFGRVDDPDRDEELFDRFWAVTRAGLMATVRAAARVISDNGRIILIGSGQGVRAGTTGVADNAASKAAIDGYAKGLARDLGARRVTANVVHAGPMATDLVAGNQEKLGPLIERLCLPRWGTVDEVAAAVTFLAGPDAAYITGASLDVDGGYNA</sequence>
<dbReference type="Pfam" id="PF13561">
    <property type="entry name" value="adh_short_C2"/>
    <property type="match status" value="1"/>
</dbReference>
<name>A0ABP9NP00_9PSEU</name>
<protein>
    <submittedName>
        <fullName evidence="3">SDR family oxidoreductase</fullName>
    </submittedName>
</protein>
<evidence type="ECO:0000259" key="2">
    <source>
        <dbReference type="SMART" id="SM00822"/>
    </source>
</evidence>
<reference evidence="4" key="1">
    <citation type="journal article" date="2019" name="Int. J. Syst. Evol. Microbiol.">
        <title>The Global Catalogue of Microorganisms (GCM) 10K type strain sequencing project: providing services to taxonomists for standard genome sequencing and annotation.</title>
        <authorList>
            <consortium name="The Broad Institute Genomics Platform"/>
            <consortium name="The Broad Institute Genome Sequencing Center for Infectious Disease"/>
            <person name="Wu L."/>
            <person name="Ma J."/>
        </authorList>
    </citation>
    <scope>NUCLEOTIDE SEQUENCE [LARGE SCALE GENOMIC DNA]</scope>
    <source>
        <strain evidence="4">JCM 18302</strain>
    </source>
</reference>
<dbReference type="PRINTS" id="PR00081">
    <property type="entry name" value="GDHRDH"/>
</dbReference>